<evidence type="ECO:0000313" key="2">
    <source>
        <dbReference type="EMBL" id="GCC43036.1"/>
    </source>
</evidence>
<reference evidence="2 3" key="1">
    <citation type="journal article" date="2018" name="Nat. Ecol. Evol.">
        <title>Shark genomes provide insights into elasmobranch evolution and the origin of vertebrates.</title>
        <authorList>
            <person name="Hara Y"/>
            <person name="Yamaguchi K"/>
            <person name="Onimaru K"/>
            <person name="Kadota M"/>
            <person name="Koyanagi M"/>
            <person name="Keeley SD"/>
            <person name="Tatsumi K"/>
            <person name="Tanaka K"/>
            <person name="Motone F"/>
            <person name="Kageyama Y"/>
            <person name="Nozu R"/>
            <person name="Adachi N"/>
            <person name="Nishimura O"/>
            <person name="Nakagawa R"/>
            <person name="Tanegashima C"/>
            <person name="Kiyatake I"/>
            <person name="Matsumoto R"/>
            <person name="Murakumo K"/>
            <person name="Nishida K"/>
            <person name="Terakita A"/>
            <person name="Kuratani S"/>
            <person name="Sato K"/>
            <person name="Hyodo S Kuraku.S."/>
        </authorList>
    </citation>
    <scope>NUCLEOTIDE SEQUENCE [LARGE SCALE GENOMIC DNA]</scope>
</reference>
<feature type="non-terminal residue" evidence="2">
    <location>
        <position position="1"/>
    </location>
</feature>
<feature type="region of interest" description="Disordered" evidence="1">
    <location>
        <begin position="1"/>
        <end position="37"/>
    </location>
</feature>
<accession>A0A401TK87</accession>
<feature type="compositionally biased region" description="Basic and acidic residues" evidence="1">
    <location>
        <begin position="9"/>
        <end position="22"/>
    </location>
</feature>
<evidence type="ECO:0000313" key="3">
    <source>
        <dbReference type="Proteomes" id="UP000287033"/>
    </source>
</evidence>
<sequence>WGGVGWGSRPRDRPSVDRRPRETYLPQAAERHVHGQRKDVLHQLLEGSGQAVQLLVGRLQTQQDPDGDAESQRLGGRVDSDRGRLPAPSPDPGTDQPLDPGEVAVQSGVAEYPGQYL</sequence>
<dbReference type="AlphaFoldDB" id="A0A401TK87"/>
<dbReference type="Proteomes" id="UP000287033">
    <property type="component" value="Unassembled WGS sequence"/>
</dbReference>
<evidence type="ECO:0000256" key="1">
    <source>
        <dbReference type="SAM" id="MobiDB-lite"/>
    </source>
</evidence>
<feature type="region of interest" description="Disordered" evidence="1">
    <location>
        <begin position="59"/>
        <end position="101"/>
    </location>
</feature>
<protein>
    <submittedName>
        <fullName evidence="2">Uncharacterized protein</fullName>
    </submittedName>
</protein>
<name>A0A401TK87_CHIPU</name>
<dbReference type="EMBL" id="BEZZ01092915">
    <property type="protein sequence ID" value="GCC43036.1"/>
    <property type="molecule type" value="Genomic_DNA"/>
</dbReference>
<gene>
    <name evidence="2" type="ORF">chiPu_0027022</name>
</gene>
<proteinExistence type="predicted"/>
<comment type="caution">
    <text evidence="2">The sequence shown here is derived from an EMBL/GenBank/DDBJ whole genome shotgun (WGS) entry which is preliminary data.</text>
</comment>
<organism evidence="2 3">
    <name type="scientific">Chiloscyllium punctatum</name>
    <name type="common">Brownbanded bambooshark</name>
    <name type="synonym">Hemiscyllium punctatum</name>
    <dbReference type="NCBI Taxonomy" id="137246"/>
    <lineage>
        <taxon>Eukaryota</taxon>
        <taxon>Metazoa</taxon>
        <taxon>Chordata</taxon>
        <taxon>Craniata</taxon>
        <taxon>Vertebrata</taxon>
        <taxon>Chondrichthyes</taxon>
        <taxon>Elasmobranchii</taxon>
        <taxon>Galeomorphii</taxon>
        <taxon>Galeoidea</taxon>
        <taxon>Orectolobiformes</taxon>
        <taxon>Hemiscylliidae</taxon>
        <taxon>Chiloscyllium</taxon>
    </lineage>
</organism>
<keyword evidence="3" id="KW-1185">Reference proteome</keyword>